<keyword evidence="1" id="KW-0812">Transmembrane</keyword>
<accession>A0A840YQZ8</accession>
<evidence type="ECO:0000256" key="1">
    <source>
        <dbReference type="SAM" id="Phobius"/>
    </source>
</evidence>
<comment type="caution">
    <text evidence="2">The sequence shown here is derived from an EMBL/GenBank/DDBJ whole genome shotgun (WGS) entry which is preliminary data.</text>
</comment>
<dbReference type="AlphaFoldDB" id="A0A840YQZ8"/>
<gene>
    <name evidence="2" type="ORF">FHT02_002294</name>
</gene>
<dbReference type="RefSeq" id="WP_184087557.1">
    <property type="nucleotide sequence ID" value="NZ_JACIJF010000006.1"/>
</dbReference>
<feature type="transmembrane region" description="Helical" evidence="1">
    <location>
        <begin position="67"/>
        <end position="86"/>
    </location>
</feature>
<feature type="transmembrane region" description="Helical" evidence="1">
    <location>
        <begin position="36"/>
        <end position="55"/>
    </location>
</feature>
<protein>
    <submittedName>
        <fullName evidence="2">Uncharacterized protein</fullName>
    </submittedName>
</protein>
<proteinExistence type="predicted"/>
<evidence type="ECO:0000313" key="3">
    <source>
        <dbReference type="Proteomes" id="UP000527143"/>
    </source>
</evidence>
<evidence type="ECO:0000313" key="2">
    <source>
        <dbReference type="EMBL" id="MBB5711053.1"/>
    </source>
</evidence>
<reference evidence="2 3" key="1">
    <citation type="submission" date="2020-08" db="EMBL/GenBank/DDBJ databases">
        <title>Genomic Encyclopedia of Type Strains, Phase IV (KMG-IV): sequencing the most valuable type-strain genomes for metagenomic binning, comparative biology and taxonomic classification.</title>
        <authorList>
            <person name="Goeker M."/>
        </authorList>
    </citation>
    <scope>NUCLEOTIDE SEQUENCE [LARGE SCALE GENOMIC DNA]</scope>
    <source>
        <strain evidence="2 3">DSM 26736</strain>
    </source>
</reference>
<keyword evidence="1" id="KW-1133">Transmembrane helix</keyword>
<keyword evidence="3" id="KW-1185">Reference proteome</keyword>
<dbReference type="InterPro" id="IPR046027">
    <property type="entry name" value="DUF5985"/>
</dbReference>
<organism evidence="2 3">
    <name type="scientific">Sphingomonas xinjiangensis</name>
    <dbReference type="NCBI Taxonomy" id="643568"/>
    <lineage>
        <taxon>Bacteria</taxon>
        <taxon>Pseudomonadati</taxon>
        <taxon>Pseudomonadota</taxon>
        <taxon>Alphaproteobacteria</taxon>
        <taxon>Sphingomonadales</taxon>
        <taxon>Sphingomonadaceae</taxon>
        <taxon>Sphingomonas</taxon>
    </lineage>
</organism>
<dbReference type="Proteomes" id="UP000527143">
    <property type="component" value="Unassembled WGS sequence"/>
</dbReference>
<name>A0A840YQZ8_9SPHN</name>
<dbReference type="EMBL" id="JACIJF010000006">
    <property type="protein sequence ID" value="MBB5711053.1"/>
    <property type="molecule type" value="Genomic_DNA"/>
</dbReference>
<sequence>MTTVFPAVVYLLCFATSALCAVLLGRSYRRSGVRLLLWSTACFALLALNNFFLVIDMLLIAWIDFRIVRLLLSSSAVAVLLFGFIWDLEEDA</sequence>
<dbReference type="Pfam" id="PF19447">
    <property type="entry name" value="DUF5985"/>
    <property type="match status" value="1"/>
</dbReference>
<keyword evidence="1" id="KW-0472">Membrane</keyword>